<dbReference type="EMBL" id="CEKZ01000003">
    <property type="protein sequence ID" value="CEQ02754.1"/>
    <property type="molecule type" value="Genomic_DNA"/>
</dbReference>
<dbReference type="RefSeq" id="WP_055334539.1">
    <property type="nucleotide sequence ID" value="NZ_CDNF01000003.1"/>
</dbReference>
<protein>
    <submittedName>
        <fullName evidence="2">Uncharacterized protein</fullName>
    </submittedName>
</protein>
<name>A0A0C7R3Q0_PARSO</name>
<proteinExistence type="predicted"/>
<dbReference type="AlphaFoldDB" id="A0A0C7R3Q0"/>
<keyword evidence="1" id="KW-0175">Coiled coil</keyword>
<sequence length="180" mass="20390">MSCKNNIWKGYKCIENQKWDNVCYYKCKDNGCGPKKCKEEIKDAKDLIDDAKDANNMLGKDLKDALENQNAAKEGIKGLENDLLNLACDLSDIKKALNNAVKNVNDMIKDLNQILPDQQNAIEDIKDAKDKQKEVKGILDRLNKALDDVVDCLSERESNPILIPWDEDCDKHPCKNDCDC</sequence>
<evidence type="ECO:0000313" key="3">
    <source>
        <dbReference type="Proteomes" id="UP000049127"/>
    </source>
</evidence>
<evidence type="ECO:0000313" key="2">
    <source>
        <dbReference type="EMBL" id="CEQ02754.1"/>
    </source>
</evidence>
<organism evidence="2 3">
    <name type="scientific">Paraclostridium sordellii</name>
    <name type="common">Clostridium sordellii</name>
    <dbReference type="NCBI Taxonomy" id="1505"/>
    <lineage>
        <taxon>Bacteria</taxon>
        <taxon>Bacillati</taxon>
        <taxon>Bacillota</taxon>
        <taxon>Clostridia</taxon>
        <taxon>Peptostreptococcales</taxon>
        <taxon>Peptostreptococcaceae</taxon>
        <taxon>Paraclostridium</taxon>
    </lineage>
</organism>
<feature type="coiled-coil region" evidence="1">
    <location>
        <begin position="48"/>
        <end position="145"/>
    </location>
</feature>
<dbReference type="Proteomes" id="UP000049127">
    <property type="component" value="Unassembled WGS sequence"/>
</dbReference>
<dbReference type="OrthoDB" id="1760617at2"/>
<evidence type="ECO:0000256" key="1">
    <source>
        <dbReference type="SAM" id="Coils"/>
    </source>
</evidence>
<reference evidence="2 3" key="1">
    <citation type="submission" date="2015-01" db="EMBL/GenBank/DDBJ databases">
        <authorList>
            <person name="Aslett A.Martin."/>
            <person name="De Silva Nishadi"/>
        </authorList>
    </citation>
    <scope>NUCLEOTIDE SEQUENCE [LARGE SCALE GENOMIC DNA]</scope>
    <source>
        <strain evidence="2 3">R28058</strain>
    </source>
</reference>
<gene>
    <name evidence="2" type="ORF">R28058_04871</name>
</gene>
<accession>A0A0C7R3Q0</accession>